<proteinExistence type="predicted"/>
<protein>
    <submittedName>
        <fullName evidence="1">Uncharacterized protein</fullName>
    </submittedName>
</protein>
<dbReference type="OrthoDB" id="5459648at2"/>
<comment type="caution">
    <text evidence="1">The sequence shown here is derived from an EMBL/GenBank/DDBJ whole genome shotgun (WGS) entry which is preliminary data.</text>
</comment>
<dbReference type="RefSeq" id="WP_132871595.1">
    <property type="nucleotide sequence ID" value="NZ_JAJUHT010000002.1"/>
</dbReference>
<keyword evidence="2" id="KW-1185">Reference proteome</keyword>
<evidence type="ECO:0000313" key="1">
    <source>
        <dbReference type="EMBL" id="TCK61920.1"/>
    </source>
</evidence>
<dbReference type="Proteomes" id="UP000294614">
    <property type="component" value="Unassembled WGS sequence"/>
</dbReference>
<dbReference type="EMBL" id="SMGG01000003">
    <property type="protein sequence ID" value="TCK61920.1"/>
    <property type="molecule type" value="Genomic_DNA"/>
</dbReference>
<organism evidence="1 2">
    <name type="scientific">Seleniivibrio woodruffii</name>
    <dbReference type="NCBI Taxonomy" id="1078050"/>
    <lineage>
        <taxon>Bacteria</taxon>
        <taxon>Pseudomonadati</taxon>
        <taxon>Deferribacterota</taxon>
        <taxon>Deferribacteres</taxon>
        <taxon>Deferribacterales</taxon>
        <taxon>Geovibrionaceae</taxon>
        <taxon>Seleniivibrio</taxon>
    </lineage>
</organism>
<name>A0A4R1KCZ3_9BACT</name>
<accession>A0A4R1KCZ3</accession>
<reference evidence="1 2" key="1">
    <citation type="submission" date="2019-03" db="EMBL/GenBank/DDBJ databases">
        <title>Genomic Encyclopedia of Type Strains, Phase IV (KMG-IV): sequencing the most valuable type-strain genomes for metagenomic binning, comparative biology and taxonomic classification.</title>
        <authorList>
            <person name="Goeker M."/>
        </authorList>
    </citation>
    <scope>NUCLEOTIDE SEQUENCE [LARGE SCALE GENOMIC DNA]</scope>
    <source>
        <strain evidence="1 2">DSM 24984</strain>
    </source>
</reference>
<sequence>MSTQQPFDPAQQQYYAPQQPQQGYYQQPYAPQHSAASHVKEWFNFREPSYVKGFVIGAGVALILTNPAVKKALVKGVVKLWGGLQGGVEELKEQIRDVQAEMGGE</sequence>
<dbReference type="AlphaFoldDB" id="A0A4R1KCZ3"/>
<evidence type="ECO:0000313" key="2">
    <source>
        <dbReference type="Proteomes" id="UP000294614"/>
    </source>
</evidence>
<gene>
    <name evidence="1" type="ORF">C8D98_0427</name>
</gene>